<reference evidence="3 4" key="1">
    <citation type="submission" date="2018-06" db="EMBL/GenBank/DDBJ databases">
        <title>Genomic Encyclopedia of Archaeal and Bacterial Type Strains, Phase II (KMG-II): from individual species to whole genera.</title>
        <authorList>
            <person name="Goeker M."/>
        </authorList>
    </citation>
    <scope>NUCLEOTIDE SEQUENCE [LARGE SCALE GENOMIC DNA]</scope>
    <source>
        <strain evidence="3 4">DSM 27372</strain>
    </source>
</reference>
<gene>
    <name evidence="3" type="ORF">B0O44_1016</name>
</gene>
<keyword evidence="2" id="KW-0732">Signal</keyword>
<dbReference type="RefSeq" id="WP_110826659.1">
    <property type="nucleotide sequence ID" value="NZ_QKLU01000001.1"/>
</dbReference>
<proteinExistence type="predicted"/>
<accession>A0A318UR18</accession>
<dbReference type="Gene3D" id="2.60.40.1190">
    <property type="match status" value="1"/>
</dbReference>
<feature type="compositionally biased region" description="Polar residues" evidence="1">
    <location>
        <begin position="113"/>
        <end position="125"/>
    </location>
</feature>
<evidence type="ECO:0000313" key="4">
    <source>
        <dbReference type="Proteomes" id="UP000248198"/>
    </source>
</evidence>
<evidence type="ECO:0000313" key="3">
    <source>
        <dbReference type="EMBL" id="PYF76535.1"/>
    </source>
</evidence>
<feature type="compositionally biased region" description="Gly residues" evidence="1">
    <location>
        <begin position="126"/>
        <end position="141"/>
    </location>
</feature>
<evidence type="ECO:0000256" key="2">
    <source>
        <dbReference type="SAM" id="SignalP"/>
    </source>
</evidence>
<dbReference type="OrthoDB" id="1523672at2"/>
<evidence type="ECO:0000256" key="1">
    <source>
        <dbReference type="SAM" id="MobiDB-lite"/>
    </source>
</evidence>
<dbReference type="EMBL" id="QKLU01000001">
    <property type="protein sequence ID" value="PYF76535.1"/>
    <property type="molecule type" value="Genomic_DNA"/>
</dbReference>
<keyword evidence="4" id="KW-1185">Reference proteome</keyword>
<sequence length="266" mass="29044">MTRKFYQSLFLCFLIAGTQLSANAQKQPSVQENSMYAPQGIRIDGKNKEWNNTFQANNKRTNLQYTLCNDDKNLYLAVKCNDLLSSRKIAGAGLSFSVNINGKKDEKESISLTYPALSSSTNSNPGRGGQARGGRGQGGNRMGTKSQPSSKEKDSIQAANIKSLLAQAKEIQIKGLKTSTDSLISMYNELGVKAVASMGEDHVFFYEMAIPLEALGLNQNSKEFAYQLKINGLSERGAGGFGGAGMNFEELMSPTDFWGKYTLARK</sequence>
<dbReference type="AlphaFoldDB" id="A0A318UR18"/>
<name>A0A318UR18_9SPHI</name>
<feature type="chain" id="PRO_5016265058" evidence="2">
    <location>
        <begin position="25"/>
        <end position="266"/>
    </location>
</feature>
<dbReference type="Proteomes" id="UP000248198">
    <property type="component" value="Unassembled WGS sequence"/>
</dbReference>
<comment type="caution">
    <text evidence="3">The sequence shown here is derived from an EMBL/GenBank/DDBJ whole genome shotgun (WGS) entry which is preliminary data.</text>
</comment>
<feature type="region of interest" description="Disordered" evidence="1">
    <location>
        <begin position="113"/>
        <end position="154"/>
    </location>
</feature>
<protein>
    <submittedName>
        <fullName evidence="3">Uncharacterized protein</fullName>
    </submittedName>
</protein>
<feature type="signal peptide" evidence="2">
    <location>
        <begin position="1"/>
        <end position="24"/>
    </location>
</feature>
<organism evidence="3 4">
    <name type="scientific">Pedobacter nutrimenti</name>
    <dbReference type="NCBI Taxonomy" id="1241337"/>
    <lineage>
        <taxon>Bacteria</taxon>
        <taxon>Pseudomonadati</taxon>
        <taxon>Bacteroidota</taxon>
        <taxon>Sphingobacteriia</taxon>
        <taxon>Sphingobacteriales</taxon>
        <taxon>Sphingobacteriaceae</taxon>
        <taxon>Pedobacter</taxon>
    </lineage>
</organism>